<reference evidence="2" key="1">
    <citation type="submission" date="2021-02" db="EMBL/GenBank/DDBJ databases">
        <authorList>
            <person name="Palmer J.M."/>
        </authorList>
    </citation>
    <scope>NUCLEOTIDE SEQUENCE</scope>
    <source>
        <strain evidence="2">SCRP734</strain>
    </source>
</reference>
<dbReference type="Proteomes" id="UP000694044">
    <property type="component" value="Unassembled WGS sequence"/>
</dbReference>
<gene>
    <name evidence="2" type="ORF">PHYPSEUDO_001783</name>
</gene>
<dbReference type="GO" id="GO:0005829">
    <property type="term" value="C:cytosol"/>
    <property type="evidence" value="ECO:0007669"/>
    <property type="project" value="TreeGrafter"/>
</dbReference>
<organism evidence="2 3">
    <name type="scientific">Phytophthora pseudosyringae</name>
    <dbReference type="NCBI Taxonomy" id="221518"/>
    <lineage>
        <taxon>Eukaryota</taxon>
        <taxon>Sar</taxon>
        <taxon>Stramenopiles</taxon>
        <taxon>Oomycota</taxon>
        <taxon>Peronosporomycetes</taxon>
        <taxon>Peronosporales</taxon>
        <taxon>Peronosporaceae</taxon>
        <taxon>Phytophthora</taxon>
    </lineage>
</organism>
<dbReference type="EMBL" id="JAGDFM010000128">
    <property type="protein sequence ID" value="KAG7385155.1"/>
    <property type="molecule type" value="Genomic_DNA"/>
</dbReference>
<feature type="region of interest" description="Disordered" evidence="1">
    <location>
        <begin position="899"/>
        <end position="933"/>
    </location>
</feature>
<dbReference type="PANTHER" id="PTHR46035:SF1">
    <property type="entry name" value="TETRATRICOPEPTIDE REPEAT PROTEIN 4"/>
    <property type="match status" value="1"/>
</dbReference>
<dbReference type="OrthoDB" id="97095at2759"/>
<protein>
    <submittedName>
        <fullName evidence="2">Uncharacterized protein</fullName>
    </submittedName>
</protein>
<evidence type="ECO:0000313" key="3">
    <source>
        <dbReference type="Proteomes" id="UP000694044"/>
    </source>
</evidence>
<dbReference type="GO" id="GO:0006457">
    <property type="term" value="P:protein folding"/>
    <property type="evidence" value="ECO:0007669"/>
    <property type="project" value="TreeGrafter"/>
</dbReference>
<dbReference type="GO" id="GO:0005634">
    <property type="term" value="C:nucleus"/>
    <property type="evidence" value="ECO:0007669"/>
    <property type="project" value="TreeGrafter"/>
</dbReference>
<feature type="compositionally biased region" description="Basic residues" evidence="1">
    <location>
        <begin position="912"/>
        <end position="922"/>
    </location>
</feature>
<dbReference type="AlphaFoldDB" id="A0A8T1VV08"/>
<keyword evidence="3" id="KW-1185">Reference proteome</keyword>
<evidence type="ECO:0000256" key="1">
    <source>
        <dbReference type="SAM" id="MobiDB-lite"/>
    </source>
</evidence>
<accession>A0A8T1VV08</accession>
<dbReference type="GO" id="GO:0051879">
    <property type="term" value="F:Hsp90 protein binding"/>
    <property type="evidence" value="ECO:0007669"/>
    <property type="project" value="TreeGrafter"/>
</dbReference>
<evidence type="ECO:0000313" key="2">
    <source>
        <dbReference type="EMBL" id="KAG7385155.1"/>
    </source>
</evidence>
<dbReference type="GO" id="GO:0030544">
    <property type="term" value="F:Hsp70 protein binding"/>
    <property type="evidence" value="ECO:0007669"/>
    <property type="project" value="TreeGrafter"/>
</dbReference>
<dbReference type="PANTHER" id="PTHR46035">
    <property type="entry name" value="TETRATRICOPEPTIDE REPEAT PROTEIN 4"/>
    <property type="match status" value="1"/>
</dbReference>
<proteinExistence type="predicted"/>
<comment type="caution">
    <text evidence="2">The sequence shown here is derived from an EMBL/GenBank/DDBJ whole genome shotgun (WGS) entry which is preliminary data.</text>
</comment>
<name>A0A8T1VV08_9STRA</name>
<sequence length="1255" mass="140108">MGLTPTKMMEHCTDLPKEGQEGFVRNVVNRGIDLQEHKQQARTREELIQRFEEMRATFVWPGGIFADEIVTETFGAGALRTSFTIDDGKPKSDMRALRTLKPMIVKELELGTTHRGRYLCGWVAVDDAFFGISATSLLLEDVTGDLVEIAVYGLVNSKLPSNLKQRAVASRFPKGQPIIVYEPYYKVRLDGSLGIRVEQATETIPWQDVPASLVAWKKLGNEFFSVQAGQSELCTLVMLLNNIATCRFKKGEYAIAIQLSGAAVHLDPSYFKGWLRLASSLARIGSDEVAARVVAHACNILPSASPKELQLLNDIIKTKYPSSTPEYSKLRSFPKWWMTLALPGFVLSQEVRSGEIKTADFWRKEGSNCFTKGELDAAEECYRNGLAASASCRHDASIVMNNGAAVHLMNLRDTKAVSGISVGEEGTSSAVSALINSTVAGVIDPLNYKAWSRRARCLESLGVRPAECIDDLDAIRSSVLSSRSDTKEQMLGFKRGIAAEIQRRSLQQGAPTPVHGISDVPTHVQREQRDALRPENIATAFGRVQPREETPFADVMNEEEQNIDEYIAQMEAFQNMTRFAFAASKSQPNHKQLPREIVMYLENSPPQMHVEFPKHRGWPVGIEPTVARKVLYRAFLDASCNPWVKAYSMRNGEFFEKMNPIDMVKRWHGTGALQIIQEKSDGLKFGDIVDAREAQGDLVPAYDARIRSNFANNPNRAEVYFFGTTHVAIGFNDFSSLLAATLRDELDNGLPSQFVGFEMSEFAVAKCKVVAQMLGSPEVAIASVMEVWLSSTWSEVTLKLFRKSVNVVLLTLDKQTENAKMVSYLRHWVSAEPISAGKAHSEFFLNLERYNKRVLSALFCFRREIDRLDLTHYMLTGEVRAPPNILTFVETDQARATVADASEPQISTSVSKTKRNRKKKRNANKEAPARSSAQPLVGSLTMWNVPPGAPPLEEDIVFNTVDFMKILENYAEREKTKKNSTDRLSVVDLFVIHVLENLNRLRGLMLANKLTVEVHYGVVKAIRGEAAEDPVNEELLARIAMIRPYTISWSNVLDYFLPEDFHDLARRCSMHGDCVHYGYSMNWPTEVFGASLIDYDFESCKTMIDGLLDSVLGFPKQSQASKLPSLMDMFKVVGLDKLLLFPLRDNPLNSTGYLLANGYKQKWIDHFMSKGALSAKASQRLGATCTPSNCGLQKGEMELAMPSPLYRTSVTLYMSWCYDPELRLQAVDHSNEVSTAADADLLALGRLEKCTALGK</sequence>